<dbReference type="Gene3D" id="3.40.50.360">
    <property type="match status" value="1"/>
</dbReference>
<dbReference type="Proteomes" id="UP000439314">
    <property type="component" value="Unassembled WGS sequence"/>
</dbReference>
<accession>A0A6N7QBS3</accession>
<sequence length="203" mass="21625">MSLRAFGLNCSLKRGTAPSSTQRLLDQILQALAAHGVQGDSARVADFDVRPGVRADEGDGDAWPQLRQRVLDADIVVLATPIWVGHPSSLAQRVLERMDAFLGEIGDDGVYPTFNRVAMVAVVGNEDGAHKVSADLYQGLTDFGFSVAAGSPPYWVGEAMGSTDYQDLKQTPKVLADTIKTAASNAAHLARLLKANPYPPPLA</sequence>
<evidence type="ECO:0000259" key="2">
    <source>
        <dbReference type="Pfam" id="PF03358"/>
    </source>
</evidence>
<dbReference type="SUPFAM" id="SSF52218">
    <property type="entry name" value="Flavoproteins"/>
    <property type="match status" value="1"/>
</dbReference>
<evidence type="ECO:0000313" key="3">
    <source>
        <dbReference type="EMBL" id="MRH00657.1"/>
    </source>
</evidence>
<dbReference type="InterPro" id="IPR005025">
    <property type="entry name" value="FMN_Rdtase-like_dom"/>
</dbReference>
<keyword evidence="1" id="KW-0285">Flavoprotein</keyword>
<evidence type="ECO:0000256" key="1">
    <source>
        <dbReference type="ARBA" id="ARBA00022643"/>
    </source>
</evidence>
<keyword evidence="1" id="KW-0288">FMN</keyword>
<gene>
    <name evidence="3" type="ORF">GIY21_10180</name>
    <name evidence="4" type="ORF">GIY22_10175</name>
</gene>
<dbReference type="Proteomes" id="UP000437931">
    <property type="component" value="Unassembled WGS sequence"/>
</dbReference>
<comment type="caution">
    <text evidence="3">The sequence shown here is derived from an EMBL/GenBank/DDBJ whole genome shotgun (WGS) entry which is preliminary data.</text>
</comment>
<name>A0A6N7QBS3_9XANT</name>
<protein>
    <submittedName>
        <fullName evidence="3">NADPH-dependent oxidoreductase</fullName>
    </submittedName>
</protein>
<evidence type="ECO:0000313" key="4">
    <source>
        <dbReference type="EMBL" id="MRH74989.1"/>
    </source>
</evidence>
<evidence type="ECO:0000313" key="6">
    <source>
        <dbReference type="Proteomes" id="UP000439314"/>
    </source>
</evidence>
<dbReference type="AlphaFoldDB" id="A0A6N7QBS3"/>
<dbReference type="EMBL" id="WJPM01000007">
    <property type="protein sequence ID" value="MRH74989.1"/>
    <property type="molecule type" value="Genomic_DNA"/>
</dbReference>
<keyword evidence="5" id="KW-1185">Reference proteome</keyword>
<dbReference type="InterPro" id="IPR029039">
    <property type="entry name" value="Flavoprotein-like_sf"/>
</dbReference>
<dbReference type="EMBL" id="WJPN01000007">
    <property type="protein sequence ID" value="MRH00657.1"/>
    <property type="molecule type" value="Genomic_DNA"/>
</dbReference>
<reference evidence="5 6" key="1">
    <citation type="submission" date="2019-11" db="EMBL/GenBank/DDBJ databases">
        <title>First report of rice panicle blight caused by Xanthomonas sp. in Iran.</title>
        <authorList>
            <person name="Mirghasempour S.A."/>
            <person name="Huang S."/>
            <person name="Brady C.L."/>
            <person name="Studholme D.J."/>
        </authorList>
    </citation>
    <scope>NUCLEOTIDE SEQUENCE [LARGE SCALE GENOMIC DNA]</scope>
    <source>
        <strain evidence="3 6">ASD011</strain>
        <strain evidence="5">SAM114</strain>
    </source>
</reference>
<proteinExistence type="predicted"/>
<evidence type="ECO:0000313" key="5">
    <source>
        <dbReference type="Proteomes" id="UP000437931"/>
    </source>
</evidence>
<dbReference type="GO" id="GO:0016491">
    <property type="term" value="F:oxidoreductase activity"/>
    <property type="evidence" value="ECO:0007669"/>
    <property type="project" value="InterPro"/>
</dbReference>
<dbReference type="RefSeq" id="WP_017910083.1">
    <property type="nucleotide sequence ID" value="NZ_CP132342.1"/>
</dbReference>
<organism evidence="3 6">
    <name type="scientific">Xanthomonas sontii</name>
    <dbReference type="NCBI Taxonomy" id="2650745"/>
    <lineage>
        <taxon>Bacteria</taxon>
        <taxon>Pseudomonadati</taxon>
        <taxon>Pseudomonadota</taxon>
        <taxon>Gammaproteobacteria</taxon>
        <taxon>Lysobacterales</taxon>
        <taxon>Lysobacteraceae</taxon>
        <taxon>Xanthomonas</taxon>
    </lineage>
</organism>
<feature type="domain" description="NADPH-dependent FMN reductase-like" evidence="2">
    <location>
        <begin position="6"/>
        <end position="145"/>
    </location>
</feature>
<reference evidence="4" key="2">
    <citation type="journal article" date="2020" name="Plant Dis.">
        <title>A Grain Rot of Rice in Iran Caused by a Xanthomonas Strain Closely Related to X. sacchari.</title>
        <authorList>
            <person name="Mirghasempour S.A."/>
            <person name="Huang S."/>
            <person name="Studholme D.J."/>
            <person name="Brady C.L."/>
        </authorList>
    </citation>
    <scope>NUCLEOTIDE SEQUENCE</scope>
    <source>
        <strain evidence="4">SAM114</strain>
    </source>
</reference>
<dbReference type="Pfam" id="PF03358">
    <property type="entry name" value="FMN_red"/>
    <property type="match status" value="1"/>
</dbReference>